<feature type="compositionally biased region" description="Basic residues" evidence="13">
    <location>
        <begin position="247"/>
        <end position="257"/>
    </location>
</feature>
<dbReference type="FunFam" id="2.40.50.140:FF:000177">
    <property type="entry name" value="DIS3-like exonuclease 2"/>
    <property type="match status" value="1"/>
</dbReference>
<dbReference type="PROSITE" id="PS01175">
    <property type="entry name" value="RIBONUCLEASE_II"/>
    <property type="match status" value="1"/>
</dbReference>
<sequence>MLGFSSLHFSLLWLPTSPMDHSGQTKETFPSFDARYSVSKICYPQKNAYSRLVNQHRSGRFRAYLNQFAQQINCIDKNDENGNTPGTHLNPSEVEMMQQKDLNIGQYLRDNNRTAVLTSMPLSLLEKVGNTDESDMFDPWKKKQGLTTRKENKQRGINVNQDEDTESANEVMFKETRPKQDHPKPHADHHKEFVGLEKTATAGDSDHYSESVLPRHKPSFDSCSHDIDLGRMESHVQIINEMEIQNNKKKKNRRKSKGKNDISLGVTQCSGGLYAGDQITALHDLGPTVPEKINIDHLQNEVVDRRPGPKSKHSHDSLKSNQPIDRRKKSESLDGADEMNFKPVIANMENLSIHPTPNDKRNRRRSGWGKKKIFENYLLSSDVSVGLKRGELIQGPLRINPKNYQEAFVPSPDGNRDIFINGVISRNRALNGDIVVVKLLPKEKWKIIIPDGDGSETQSGVLGTVDVACEDLPAQDKVKIIETSPDVIIEEQYDDSQVESENESSDLQKIVDGGSVNKTKFSPSDNATGCSGTQTVDKSAARTQTLKLGRHCNLVNDSSIPDRFLQKTGKVIYIVEKKHSRAVTGFIKPLPDKSSELYRRFFMFSPVDHRVPRILVPSEECPKDFMARPSDYENVLFICRIVDWRDDSSFADGHLTKSLGQAGEIEPETEGILTEYDVDFSDFPDEVLDCLPKSLPWTIAKEELQKRKDLRKECIFTIDPATARDLDDALSCRELPDGNFEVGVHIADVSYFVHEGTALDTMASKRATSVYLVQKVIPMLPRLLCEELCSLNPMQDKLAFSVIWTLTPQGKILSQWYGRTIIRSCVKLSYNHAQSIIEDPKKIFTPDELPPVSPEHCIADIKTAVINLHNIAKHLRRQRFDDGALRLDQSKIAFTLDTETGMPQGCYIYQYQDSNKLIEEFMLLANMAVAHTIYGKFSEQALLRRHPPPQTNMLDDLAAFFKELGLKVDFQTAGALHKTLNETVGNDEYSAARKEVLTHMCSRPMQMAQYFCTGVLRDETLFRHYALNVPFYTHFTSPIRRYADIIVHRLLAASLGSGHQFDLKKSDIQKQADHCNAKKSASKKVQELSTDIFFSVFVKECGPLESEAMVMGVLDQSFDVLVLRYGIQKRVYCNGLPLQGFTFHKVGKKPELRLMWEPETSDQKPLYQVVTIFALVDIVLKSDSTALKYSAILKKPSGARE</sequence>
<dbReference type="Pfam" id="PF00773">
    <property type="entry name" value="RNB"/>
    <property type="match status" value="1"/>
</dbReference>
<dbReference type="GO" id="GO:1990074">
    <property type="term" value="P:polyuridylation-dependent mRNA catabolic process"/>
    <property type="evidence" value="ECO:0007669"/>
    <property type="project" value="UniProtKB-UniRule"/>
</dbReference>
<evidence type="ECO:0000256" key="1">
    <source>
        <dbReference type="ARBA" id="ARBA00022490"/>
    </source>
</evidence>
<dbReference type="STRING" id="137246.A0A401RYG9"/>
<dbReference type="InterPro" id="IPR033771">
    <property type="entry name" value="Rrp44_CSD1"/>
</dbReference>
<dbReference type="OrthoDB" id="372421at2759"/>
<feature type="compositionally biased region" description="Basic and acidic residues" evidence="13">
    <location>
        <begin position="296"/>
        <end position="307"/>
    </location>
</feature>
<organism evidence="16 17">
    <name type="scientific">Chiloscyllium punctatum</name>
    <name type="common">Brownbanded bambooshark</name>
    <name type="synonym">Hemiscyllium punctatum</name>
    <dbReference type="NCBI Taxonomy" id="137246"/>
    <lineage>
        <taxon>Eukaryota</taxon>
        <taxon>Metazoa</taxon>
        <taxon>Chordata</taxon>
        <taxon>Craniata</taxon>
        <taxon>Vertebrata</taxon>
        <taxon>Chondrichthyes</taxon>
        <taxon>Elasmobranchii</taxon>
        <taxon>Galeomorphii</taxon>
        <taxon>Galeoidea</taxon>
        <taxon>Orectolobiformes</taxon>
        <taxon>Hemiscylliidae</taxon>
        <taxon>Chiloscyllium</taxon>
    </lineage>
</organism>
<keyword evidence="17" id="KW-1185">Reference proteome</keyword>
<gene>
    <name evidence="12" type="primary">dis3l2</name>
    <name evidence="16" type="ORF">chiPu_0001579</name>
</gene>
<dbReference type="GO" id="GO:0008266">
    <property type="term" value="F:poly(U) RNA binding"/>
    <property type="evidence" value="ECO:0007669"/>
    <property type="project" value="UniProtKB-ARBA"/>
</dbReference>
<dbReference type="InterPro" id="IPR050180">
    <property type="entry name" value="RNR_Ribonuclease"/>
</dbReference>
<dbReference type="InterPro" id="IPR041505">
    <property type="entry name" value="Dis3_CSD2"/>
</dbReference>
<evidence type="ECO:0000256" key="12">
    <source>
        <dbReference type="HAMAP-Rule" id="MF_03045"/>
    </source>
</evidence>
<evidence type="ECO:0000256" key="13">
    <source>
        <dbReference type="SAM" id="MobiDB-lite"/>
    </source>
</evidence>
<accession>A0A401RYG9</accession>
<evidence type="ECO:0000256" key="2">
    <source>
        <dbReference type="ARBA" id="ARBA00022618"/>
    </source>
</evidence>
<dbReference type="Pfam" id="PF17216">
    <property type="entry name" value="Rrp44_CSD1"/>
    <property type="match status" value="1"/>
</dbReference>
<comment type="similarity">
    <text evidence="12">Belongs to the RNR ribonuclease family. DIS3L2 subfamily.</text>
</comment>
<dbReference type="InterPro" id="IPR028591">
    <property type="entry name" value="DIS3L2"/>
</dbReference>
<dbReference type="InterPro" id="IPR041093">
    <property type="entry name" value="Dis3l2-like_C"/>
</dbReference>
<keyword evidence="5 12" id="KW-0498">Mitosis</keyword>
<dbReference type="SMART" id="SM00955">
    <property type="entry name" value="RNB"/>
    <property type="match status" value="1"/>
</dbReference>
<feature type="region of interest" description="Disordered" evidence="13">
    <location>
        <begin position="144"/>
        <end position="168"/>
    </location>
</feature>
<dbReference type="OMA" id="YCKSIAG"/>
<dbReference type="Gene3D" id="2.40.50.140">
    <property type="entry name" value="Nucleic acid-binding proteins"/>
    <property type="match status" value="1"/>
</dbReference>
<comment type="function">
    <text evidence="11">3'-5'-exoribonuclease that specifically recognizes RNAs polyuridylated at their 3' end and mediates their degradation. Component of an exosome-independent RNA degradation pathway that mediates degradation of both mRNAs and miRNAs that have been polyuridylated by a terminal uridylyltransferase, such as ZCCHC11/TUT4. Mediates degradation of cytoplasmic mRNAs that have been deadenylated and subsequently uridylated at their 3'. Mediates degradation of uridylated pre-let-7 miRNAs, contributing to the maintenance of embryonic stem (ES) cells. Essential for correct mitosis, and negatively regulates cell proliferation.</text>
</comment>
<feature type="chain" id="PRO_5019511188" description="DIS3-like exonuclease 2" evidence="14">
    <location>
        <begin position="19"/>
        <end position="1201"/>
    </location>
</feature>
<dbReference type="GO" id="GO:0000175">
    <property type="term" value="F:3'-5'-RNA exonuclease activity"/>
    <property type="evidence" value="ECO:0007669"/>
    <property type="project" value="UniProtKB-UniRule"/>
</dbReference>
<dbReference type="GO" id="GO:0010587">
    <property type="term" value="P:miRNA catabolic process"/>
    <property type="evidence" value="ECO:0007669"/>
    <property type="project" value="UniProtKB-UniRule"/>
</dbReference>
<evidence type="ECO:0000256" key="3">
    <source>
        <dbReference type="ARBA" id="ARBA00022722"/>
    </source>
</evidence>
<dbReference type="Pfam" id="PF17849">
    <property type="entry name" value="OB_Dis3"/>
    <property type="match status" value="1"/>
</dbReference>
<keyword evidence="8 12" id="KW-0460">Magnesium</keyword>
<dbReference type="InterPro" id="IPR022966">
    <property type="entry name" value="RNase_II/R_CS"/>
</dbReference>
<dbReference type="SUPFAM" id="SSF50249">
    <property type="entry name" value="Nucleic acid-binding proteins"/>
    <property type="match status" value="2"/>
</dbReference>
<evidence type="ECO:0000256" key="9">
    <source>
        <dbReference type="ARBA" id="ARBA00022884"/>
    </source>
</evidence>
<keyword evidence="1 12" id="KW-0963">Cytoplasm</keyword>
<evidence type="ECO:0000256" key="11">
    <source>
        <dbReference type="ARBA" id="ARBA00056476"/>
    </source>
</evidence>
<evidence type="ECO:0000256" key="14">
    <source>
        <dbReference type="SAM" id="SignalP"/>
    </source>
</evidence>
<dbReference type="InterPro" id="IPR001900">
    <property type="entry name" value="RNase_II/R"/>
</dbReference>
<feature type="region of interest" description="Disordered" evidence="13">
    <location>
        <begin position="243"/>
        <end position="263"/>
    </location>
</feature>
<comment type="domain">
    <text evidence="12">Specifically recognizes and binds polyuridylated RNAs via 3 RNA-binding regions (named U-zone 1, U-zone 2 and U-zone 3) that form an open funnel on one face of the catalytic domain, allowing RNA to navigate a path to the active site.</text>
</comment>
<evidence type="ECO:0000313" key="17">
    <source>
        <dbReference type="Proteomes" id="UP000287033"/>
    </source>
</evidence>
<feature type="region of interest" description="Disordered" evidence="13">
    <location>
        <begin position="296"/>
        <end position="337"/>
    </location>
</feature>
<dbReference type="GO" id="GO:0051301">
    <property type="term" value="P:cell division"/>
    <property type="evidence" value="ECO:0007669"/>
    <property type="project" value="UniProtKB-KW"/>
</dbReference>
<dbReference type="Proteomes" id="UP000287033">
    <property type="component" value="Unassembled WGS sequence"/>
</dbReference>
<dbReference type="FunFam" id="2.40.50.700:FF:000003">
    <property type="entry name" value="DIS3-like exonuclease 2"/>
    <property type="match status" value="1"/>
</dbReference>
<feature type="binding site" evidence="12">
    <location>
        <position position="728"/>
    </location>
    <ligand>
        <name>Mg(2+)</name>
        <dbReference type="ChEBI" id="CHEBI:18420"/>
    </ligand>
</feature>
<feature type="binding site" evidence="12">
    <location>
        <position position="719"/>
    </location>
    <ligand>
        <name>Mg(2+)</name>
        <dbReference type="ChEBI" id="CHEBI:18420"/>
    </ligand>
</feature>
<keyword evidence="2 12" id="KW-0132">Cell division</keyword>
<keyword evidence="12" id="KW-0464">Manganese</keyword>
<dbReference type="EC" id="3.1.13.-" evidence="12"/>
<keyword evidence="4 12" id="KW-0479">Metal-binding</keyword>
<evidence type="ECO:0000313" key="16">
    <source>
        <dbReference type="EMBL" id="GCC23185.1"/>
    </source>
</evidence>
<feature type="site" description="Important for catalytic activity" evidence="12">
    <location>
        <position position="727"/>
    </location>
</feature>
<comment type="subcellular location">
    <subcellularLocation>
        <location evidence="12">Cytoplasm</location>
    </subcellularLocation>
    <subcellularLocation>
        <location evidence="12">Cytoplasm</location>
        <location evidence="12">P-body</location>
    </subcellularLocation>
</comment>
<keyword evidence="3 12" id="KW-0540">Nuclease</keyword>
<keyword evidence="6 12" id="KW-0378">Hydrolase</keyword>
<dbReference type="Pfam" id="PF17877">
    <property type="entry name" value="Dis3l2_C_term"/>
    <property type="match status" value="1"/>
</dbReference>
<evidence type="ECO:0000256" key="7">
    <source>
        <dbReference type="ARBA" id="ARBA00022839"/>
    </source>
</evidence>
<dbReference type="AlphaFoldDB" id="A0A401RYG9"/>
<dbReference type="GO" id="GO:0000956">
    <property type="term" value="P:nuclear-transcribed mRNA catabolic process"/>
    <property type="evidence" value="ECO:0007669"/>
    <property type="project" value="UniProtKB-UniRule"/>
</dbReference>
<keyword evidence="14" id="KW-0732">Signal</keyword>
<name>A0A401RYG9_CHIPU</name>
<dbReference type="HAMAP" id="MF_03045">
    <property type="entry name" value="DIS3L2"/>
    <property type="match status" value="1"/>
</dbReference>
<feature type="signal peptide" evidence="14">
    <location>
        <begin position="1"/>
        <end position="18"/>
    </location>
</feature>
<keyword evidence="7 12" id="KW-0269">Exonuclease</keyword>
<evidence type="ECO:0000256" key="6">
    <source>
        <dbReference type="ARBA" id="ARBA00022801"/>
    </source>
</evidence>
<feature type="domain" description="RNB" evidence="15">
    <location>
        <begin position="707"/>
        <end position="1057"/>
    </location>
</feature>
<proteinExistence type="inferred from homology"/>
<comment type="cofactor">
    <cofactor evidence="12">
        <name>Mg(2+)</name>
        <dbReference type="ChEBI" id="CHEBI:18420"/>
    </cofactor>
    <cofactor evidence="12">
        <name>Mn(2+)</name>
        <dbReference type="ChEBI" id="CHEBI:29035"/>
    </cofactor>
</comment>
<dbReference type="FunFam" id="2.40.50.690:FF:000003">
    <property type="entry name" value="DIS3-like exonuclease 2"/>
    <property type="match status" value="1"/>
</dbReference>
<reference evidence="16 17" key="1">
    <citation type="journal article" date="2018" name="Nat. Ecol. Evol.">
        <title>Shark genomes provide insights into elasmobranch evolution and the origin of vertebrates.</title>
        <authorList>
            <person name="Hara Y"/>
            <person name="Yamaguchi K"/>
            <person name="Onimaru K"/>
            <person name="Kadota M"/>
            <person name="Koyanagi M"/>
            <person name="Keeley SD"/>
            <person name="Tatsumi K"/>
            <person name="Tanaka K"/>
            <person name="Motone F"/>
            <person name="Kageyama Y"/>
            <person name="Nozu R"/>
            <person name="Adachi N"/>
            <person name="Nishimura O"/>
            <person name="Nakagawa R"/>
            <person name="Tanegashima C"/>
            <person name="Kiyatake I"/>
            <person name="Matsumoto R"/>
            <person name="Murakumo K"/>
            <person name="Nishida K"/>
            <person name="Terakita A"/>
            <person name="Kuratani S"/>
            <person name="Sato K"/>
            <person name="Hyodo S Kuraku.S."/>
        </authorList>
    </citation>
    <scope>NUCLEOTIDE SEQUENCE [LARGE SCALE GENOMIC DNA]</scope>
</reference>
<comment type="caution">
    <text evidence="16">The sequence shown here is derived from an EMBL/GenBank/DDBJ whole genome shotgun (WGS) entry which is preliminary data.</text>
</comment>
<evidence type="ECO:0000256" key="5">
    <source>
        <dbReference type="ARBA" id="ARBA00022776"/>
    </source>
</evidence>
<evidence type="ECO:0000256" key="10">
    <source>
        <dbReference type="ARBA" id="ARBA00023306"/>
    </source>
</evidence>
<evidence type="ECO:0000259" key="15">
    <source>
        <dbReference type="SMART" id="SM00955"/>
    </source>
</evidence>
<comment type="function">
    <text evidence="12">3'-5'-exoribonuclease that specifically recognizes RNAs polyuridylated at their 3' end and mediates their degradation. Component of an exosome-independent RNA degradation pathway that mediates degradation of both mRNAs and miRNAs that have been polyuridylated by a terminal uridylyltransferase. Essential for correct mitosis, and negatively regulates cell proliferation.</text>
</comment>
<dbReference type="Gene3D" id="2.40.50.700">
    <property type="match status" value="1"/>
</dbReference>
<dbReference type="GO" id="GO:0000932">
    <property type="term" value="C:P-body"/>
    <property type="evidence" value="ECO:0007669"/>
    <property type="project" value="UniProtKB-SubCell"/>
</dbReference>
<dbReference type="PANTHER" id="PTHR23355">
    <property type="entry name" value="RIBONUCLEASE"/>
    <property type="match status" value="1"/>
</dbReference>
<keyword evidence="10 12" id="KW-0131">Cell cycle</keyword>
<feature type="compositionally biased region" description="Basic and acidic residues" evidence="13">
    <location>
        <begin position="314"/>
        <end position="332"/>
    </location>
</feature>
<dbReference type="Gene3D" id="2.40.50.690">
    <property type="match status" value="1"/>
</dbReference>
<dbReference type="PANTHER" id="PTHR23355:SF9">
    <property type="entry name" value="DIS3-LIKE EXONUCLEASE 2"/>
    <property type="match status" value="1"/>
</dbReference>
<dbReference type="GO" id="GO:0000287">
    <property type="term" value="F:magnesium ion binding"/>
    <property type="evidence" value="ECO:0007669"/>
    <property type="project" value="UniProtKB-ARBA"/>
</dbReference>
<evidence type="ECO:0000256" key="8">
    <source>
        <dbReference type="ARBA" id="ARBA00022842"/>
    </source>
</evidence>
<protein>
    <recommendedName>
        <fullName evidence="12">DIS3-like exonuclease 2</fullName>
        <ecNumber evidence="12">3.1.13.-</ecNumber>
    </recommendedName>
</protein>
<dbReference type="InterPro" id="IPR012340">
    <property type="entry name" value="NA-bd_OB-fold"/>
</dbReference>
<dbReference type="EMBL" id="BEZZ01000024">
    <property type="protein sequence ID" value="GCC23185.1"/>
    <property type="molecule type" value="Genomic_DNA"/>
</dbReference>
<evidence type="ECO:0000256" key="4">
    <source>
        <dbReference type="ARBA" id="ARBA00022723"/>
    </source>
</evidence>
<keyword evidence="9 12" id="KW-0694">RNA-binding</keyword>